<organism evidence="2 3">
    <name type="scientific">Halalkalibacter nanhaiisediminis</name>
    <dbReference type="NCBI Taxonomy" id="688079"/>
    <lineage>
        <taxon>Bacteria</taxon>
        <taxon>Bacillati</taxon>
        <taxon>Bacillota</taxon>
        <taxon>Bacilli</taxon>
        <taxon>Bacillales</taxon>
        <taxon>Bacillaceae</taxon>
        <taxon>Halalkalibacter</taxon>
    </lineage>
</organism>
<keyword evidence="1" id="KW-1133">Transmembrane helix</keyword>
<keyword evidence="1" id="KW-0472">Membrane</keyword>
<proteinExistence type="predicted"/>
<dbReference type="AlphaFoldDB" id="A0A562QD74"/>
<reference evidence="2 3" key="1">
    <citation type="journal article" date="2015" name="Stand. Genomic Sci.">
        <title>Genomic Encyclopedia of Bacterial and Archaeal Type Strains, Phase III: the genomes of soil and plant-associated and newly described type strains.</title>
        <authorList>
            <person name="Whitman W.B."/>
            <person name="Woyke T."/>
            <person name="Klenk H.P."/>
            <person name="Zhou Y."/>
            <person name="Lilburn T.G."/>
            <person name="Beck B.J."/>
            <person name="De Vos P."/>
            <person name="Vandamme P."/>
            <person name="Eisen J.A."/>
            <person name="Garrity G."/>
            <person name="Hugenholtz P."/>
            <person name="Kyrpides N.C."/>
        </authorList>
    </citation>
    <scope>NUCLEOTIDE SEQUENCE [LARGE SCALE GENOMIC DNA]</scope>
    <source>
        <strain evidence="2 3">CGMCC 1.10116</strain>
    </source>
</reference>
<keyword evidence="3" id="KW-1185">Reference proteome</keyword>
<protein>
    <submittedName>
        <fullName evidence="2">Uncharacterized protein</fullName>
    </submittedName>
</protein>
<dbReference type="Proteomes" id="UP000315711">
    <property type="component" value="Unassembled WGS sequence"/>
</dbReference>
<evidence type="ECO:0000256" key="1">
    <source>
        <dbReference type="SAM" id="Phobius"/>
    </source>
</evidence>
<gene>
    <name evidence="2" type="ORF">IQ10_02876</name>
</gene>
<name>A0A562QD74_9BACI</name>
<feature type="transmembrane region" description="Helical" evidence="1">
    <location>
        <begin position="6"/>
        <end position="22"/>
    </location>
</feature>
<comment type="caution">
    <text evidence="2">The sequence shown here is derived from an EMBL/GenBank/DDBJ whole genome shotgun (WGS) entry which is preliminary data.</text>
</comment>
<keyword evidence="1" id="KW-0812">Transmembrane</keyword>
<sequence length="176" mass="20708">MYVTIIMLSFLICTFLILLIIFKRQKRLLEDVQHMKQIIKELTIESKVTQHYLQTELRNEKKAHVLLLAYRIRDTVHKQEKAIFAKTIEDTPLTHGLPDDELAQLFSPEHALIIQQYFSAYRQYIKMYWTNSAGKNKTIFRGTKDSSESELGQLHLASSHLVKQFDQWLIQLQSTT</sequence>
<dbReference type="EMBL" id="VLKZ01000008">
    <property type="protein sequence ID" value="TWI54653.1"/>
    <property type="molecule type" value="Genomic_DNA"/>
</dbReference>
<accession>A0A562QD74</accession>
<evidence type="ECO:0000313" key="3">
    <source>
        <dbReference type="Proteomes" id="UP000315711"/>
    </source>
</evidence>
<evidence type="ECO:0000313" key="2">
    <source>
        <dbReference type="EMBL" id="TWI54653.1"/>
    </source>
</evidence>